<dbReference type="AlphaFoldDB" id="A0A9D4K4S0"/>
<reference evidence="1" key="1">
    <citation type="journal article" date="2019" name="bioRxiv">
        <title>The Genome of the Zebra Mussel, Dreissena polymorpha: A Resource for Invasive Species Research.</title>
        <authorList>
            <person name="McCartney M.A."/>
            <person name="Auch B."/>
            <person name="Kono T."/>
            <person name="Mallez S."/>
            <person name="Zhang Y."/>
            <person name="Obille A."/>
            <person name="Becker A."/>
            <person name="Abrahante J.E."/>
            <person name="Garbe J."/>
            <person name="Badalamenti J.P."/>
            <person name="Herman A."/>
            <person name="Mangelson H."/>
            <person name="Liachko I."/>
            <person name="Sullivan S."/>
            <person name="Sone E.D."/>
            <person name="Koren S."/>
            <person name="Silverstein K.A.T."/>
            <person name="Beckman K.B."/>
            <person name="Gohl D.M."/>
        </authorList>
    </citation>
    <scope>NUCLEOTIDE SEQUENCE</scope>
    <source>
        <strain evidence="1">Duluth1</strain>
        <tissue evidence="1">Whole animal</tissue>
    </source>
</reference>
<evidence type="ECO:0000313" key="1">
    <source>
        <dbReference type="EMBL" id="KAH3832944.1"/>
    </source>
</evidence>
<reference evidence="1" key="2">
    <citation type="submission" date="2020-11" db="EMBL/GenBank/DDBJ databases">
        <authorList>
            <person name="McCartney M.A."/>
            <person name="Auch B."/>
            <person name="Kono T."/>
            <person name="Mallez S."/>
            <person name="Becker A."/>
            <person name="Gohl D.M."/>
            <person name="Silverstein K.A.T."/>
            <person name="Koren S."/>
            <person name="Bechman K.B."/>
            <person name="Herman A."/>
            <person name="Abrahante J.E."/>
            <person name="Garbe J."/>
        </authorList>
    </citation>
    <scope>NUCLEOTIDE SEQUENCE</scope>
    <source>
        <strain evidence="1">Duluth1</strain>
        <tissue evidence="1">Whole animal</tissue>
    </source>
</reference>
<organism evidence="1 2">
    <name type="scientific">Dreissena polymorpha</name>
    <name type="common">Zebra mussel</name>
    <name type="synonym">Mytilus polymorpha</name>
    <dbReference type="NCBI Taxonomy" id="45954"/>
    <lineage>
        <taxon>Eukaryota</taxon>
        <taxon>Metazoa</taxon>
        <taxon>Spiralia</taxon>
        <taxon>Lophotrochozoa</taxon>
        <taxon>Mollusca</taxon>
        <taxon>Bivalvia</taxon>
        <taxon>Autobranchia</taxon>
        <taxon>Heteroconchia</taxon>
        <taxon>Euheterodonta</taxon>
        <taxon>Imparidentia</taxon>
        <taxon>Neoheterodontei</taxon>
        <taxon>Myida</taxon>
        <taxon>Dreissenoidea</taxon>
        <taxon>Dreissenidae</taxon>
        <taxon>Dreissena</taxon>
    </lineage>
</organism>
<comment type="caution">
    <text evidence="1">The sequence shown here is derived from an EMBL/GenBank/DDBJ whole genome shotgun (WGS) entry which is preliminary data.</text>
</comment>
<name>A0A9D4K4S0_DREPO</name>
<dbReference type="EMBL" id="JAIWYP010000004">
    <property type="protein sequence ID" value="KAH3832944.1"/>
    <property type="molecule type" value="Genomic_DNA"/>
</dbReference>
<proteinExistence type="predicted"/>
<protein>
    <submittedName>
        <fullName evidence="1">Uncharacterized protein</fullName>
    </submittedName>
</protein>
<evidence type="ECO:0000313" key="2">
    <source>
        <dbReference type="Proteomes" id="UP000828390"/>
    </source>
</evidence>
<sequence>MQIDDEHDEAICTSPMILEYVDDKVYAPSNGAHETLETVGQVEDGVGKFIKIPFFNWVKDADTLLIWGTDTDSLLTTQHYFLALPCLLLSSDSRLFQAYYSVLIPDILMVFHSGTFILTTRY</sequence>
<gene>
    <name evidence="1" type="ORF">DPMN_106240</name>
</gene>
<accession>A0A9D4K4S0</accession>
<keyword evidence="2" id="KW-1185">Reference proteome</keyword>
<dbReference type="Proteomes" id="UP000828390">
    <property type="component" value="Unassembled WGS sequence"/>
</dbReference>